<feature type="transmembrane region" description="Helical" evidence="7">
    <location>
        <begin position="16"/>
        <end position="37"/>
    </location>
</feature>
<feature type="domain" description="Mechanosensitive ion channel MscS C-terminal" evidence="9">
    <location>
        <begin position="189"/>
        <end position="275"/>
    </location>
</feature>
<comment type="caution">
    <text evidence="11">The sequence shown here is derived from an EMBL/GenBank/DDBJ whole genome shotgun (WGS) entry which is preliminary data.</text>
</comment>
<evidence type="ECO:0000256" key="6">
    <source>
        <dbReference type="ARBA" id="ARBA00023136"/>
    </source>
</evidence>
<dbReference type="Pfam" id="PF21088">
    <property type="entry name" value="MS_channel_1st"/>
    <property type="match status" value="1"/>
</dbReference>
<dbReference type="InterPro" id="IPR010920">
    <property type="entry name" value="LSM_dom_sf"/>
</dbReference>
<comment type="similarity">
    <text evidence="2">Belongs to the MscS (TC 1.A.23) family.</text>
</comment>
<reference evidence="11" key="1">
    <citation type="journal article" date="2020" name="mSystems">
        <title>Genome- and Community-Level Interaction Insights into Carbon Utilization and Element Cycling Functions of Hydrothermarchaeota in Hydrothermal Sediment.</title>
        <authorList>
            <person name="Zhou Z."/>
            <person name="Liu Y."/>
            <person name="Xu W."/>
            <person name="Pan J."/>
            <person name="Luo Z.H."/>
            <person name="Li M."/>
        </authorList>
    </citation>
    <scope>NUCLEOTIDE SEQUENCE [LARGE SCALE GENOMIC DNA]</scope>
    <source>
        <strain evidence="11">SpSt-1224</strain>
    </source>
</reference>
<feature type="domain" description="Mechanosensitive ion channel MscS" evidence="8">
    <location>
        <begin position="117"/>
        <end position="181"/>
    </location>
</feature>
<name>A0A7C2TH22_9BACT</name>
<keyword evidence="6 7" id="KW-0472">Membrane</keyword>
<feature type="transmembrane region" description="Helical" evidence="7">
    <location>
        <begin position="97"/>
        <end position="119"/>
    </location>
</feature>
<dbReference type="GO" id="GO:0005886">
    <property type="term" value="C:plasma membrane"/>
    <property type="evidence" value="ECO:0007669"/>
    <property type="project" value="UniProtKB-SubCell"/>
</dbReference>
<keyword evidence="4 7" id="KW-0812">Transmembrane</keyword>
<dbReference type="InterPro" id="IPR006685">
    <property type="entry name" value="MscS_channel_2nd"/>
</dbReference>
<feature type="domain" description="Mechanosensitive ion channel transmembrane helices 2/3" evidence="10">
    <location>
        <begin position="78"/>
        <end position="116"/>
    </location>
</feature>
<evidence type="ECO:0000259" key="8">
    <source>
        <dbReference type="Pfam" id="PF00924"/>
    </source>
</evidence>
<dbReference type="SUPFAM" id="SSF82689">
    <property type="entry name" value="Mechanosensitive channel protein MscS (YggB), C-terminal domain"/>
    <property type="match status" value="1"/>
</dbReference>
<organism evidence="11">
    <name type="scientific">Desulfurivibrio alkaliphilus</name>
    <dbReference type="NCBI Taxonomy" id="427923"/>
    <lineage>
        <taxon>Bacteria</taxon>
        <taxon>Pseudomonadati</taxon>
        <taxon>Thermodesulfobacteriota</taxon>
        <taxon>Desulfobulbia</taxon>
        <taxon>Desulfobulbales</taxon>
        <taxon>Desulfobulbaceae</taxon>
        <taxon>Desulfurivibrio</taxon>
    </lineage>
</organism>
<evidence type="ECO:0000256" key="3">
    <source>
        <dbReference type="ARBA" id="ARBA00022475"/>
    </source>
</evidence>
<dbReference type="InterPro" id="IPR011014">
    <property type="entry name" value="MscS_channel_TM-2"/>
</dbReference>
<evidence type="ECO:0000256" key="5">
    <source>
        <dbReference type="ARBA" id="ARBA00022989"/>
    </source>
</evidence>
<keyword evidence="5 7" id="KW-1133">Transmembrane helix</keyword>
<dbReference type="SUPFAM" id="SSF50182">
    <property type="entry name" value="Sm-like ribonucleoproteins"/>
    <property type="match status" value="1"/>
</dbReference>
<dbReference type="SUPFAM" id="SSF82861">
    <property type="entry name" value="Mechanosensitive channel protein MscS (YggB), transmembrane region"/>
    <property type="match status" value="1"/>
</dbReference>
<keyword evidence="3" id="KW-1003">Cell membrane</keyword>
<evidence type="ECO:0000259" key="9">
    <source>
        <dbReference type="Pfam" id="PF21082"/>
    </source>
</evidence>
<dbReference type="Proteomes" id="UP000885986">
    <property type="component" value="Unassembled WGS sequence"/>
</dbReference>
<dbReference type="EMBL" id="DSDS01000047">
    <property type="protein sequence ID" value="HET97504.1"/>
    <property type="molecule type" value="Genomic_DNA"/>
</dbReference>
<evidence type="ECO:0000259" key="10">
    <source>
        <dbReference type="Pfam" id="PF21088"/>
    </source>
</evidence>
<dbReference type="Gene3D" id="3.30.70.100">
    <property type="match status" value="1"/>
</dbReference>
<proteinExistence type="inferred from homology"/>
<dbReference type="InterPro" id="IPR023408">
    <property type="entry name" value="MscS_beta-dom_sf"/>
</dbReference>
<dbReference type="InterPro" id="IPR049142">
    <property type="entry name" value="MS_channel_1st"/>
</dbReference>
<accession>A0A7C2TH22</accession>
<sequence>MEPIERYLQGISWDDIITTSIRIMLILLVAWGLMLLIRKGLRKLEQRLLEQGRKEGEPPSEVAKRVETLIRLVRQAALIAITVTVGLVILRELGLDIAPIMAGAGIVGLALGFGAQNLVRDVIAGFFFILENQVRVGDVAVVNGTGGLVERVNFRTLVLRDLGGVVHIFPNGTITTLSNMTNDWSAYIFDIGVAYKENTDQVMAVMKKVGQDMKADPELGPLMLEEPEIFGVDKFGDSSVVIKGRIKTKPIRQWGVGREYLRRVKLAFDQNGIEIPFPHRTLYFGEASKPIELQLLEKYRPGSDPATPPTSGSAA</sequence>
<dbReference type="PANTHER" id="PTHR30460">
    <property type="entry name" value="MODERATE CONDUCTANCE MECHANOSENSITIVE CHANNEL YBIO"/>
    <property type="match status" value="1"/>
</dbReference>
<dbReference type="InterPro" id="IPR011066">
    <property type="entry name" value="MscS_channel_C_sf"/>
</dbReference>
<evidence type="ECO:0000256" key="2">
    <source>
        <dbReference type="ARBA" id="ARBA00008017"/>
    </source>
</evidence>
<dbReference type="GO" id="GO:0008381">
    <property type="term" value="F:mechanosensitive monoatomic ion channel activity"/>
    <property type="evidence" value="ECO:0007669"/>
    <property type="project" value="InterPro"/>
</dbReference>
<evidence type="ECO:0000256" key="4">
    <source>
        <dbReference type="ARBA" id="ARBA00022692"/>
    </source>
</evidence>
<dbReference type="Gene3D" id="1.10.287.1260">
    <property type="match status" value="1"/>
</dbReference>
<comment type="subcellular location">
    <subcellularLocation>
        <location evidence="1">Cell membrane</location>
        <topology evidence="1">Multi-pass membrane protein</topology>
    </subcellularLocation>
</comment>
<dbReference type="Pfam" id="PF00924">
    <property type="entry name" value="MS_channel_2nd"/>
    <property type="match status" value="1"/>
</dbReference>
<protein>
    <submittedName>
        <fullName evidence="11">Mechanosensitive ion channel family protein</fullName>
    </submittedName>
</protein>
<gene>
    <name evidence="11" type="ORF">ENN98_02135</name>
</gene>
<dbReference type="Gene3D" id="2.30.30.60">
    <property type="match status" value="1"/>
</dbReference>
<evidence type="ECO:0000256" key="1">
    <source>
        <dbReference type="ARBA" id="ARBA00004651"/>
    </source>
</evidence>
<dbReference type="InterPro" id="IPR049278">
    <property type="entry name" value="MS_channel_C"/>
</dbReference>
<dbReference type="AlphaFoldDB" id="A0A7C2TH22"/>
<evidence type="ECO:0000256" key="7">
    <source>
        <dbReference type="SAM" id="Phobius"/>
    </source>
</evidence>
<dbReference type="InterPro" id="IPR045276">
    <property type="entry name" value="YbiO_bact"/>
</dbReference>
<dbReference type="PANTHER" id="PTHR30460:SF0">
    <property type="entry name" value="MODERATE CONDUCTANCE MECHANOSENSITIVE CHANNEL YBIO"/>
    <property type="match status" value="1"/>
</dbReference>
<dbReference type="Pfam" id="PF21082">
    <property type="entry name" value="MS_channel_3rd"/>
    <property type="match status" value="1"/>
</dbReference>
<evidence type="ECO:0000313" key="11">
    <source>
        <dbReference type="EMBL" id="HET97504.1"/>
    </source>
</evidence>
<feature type="transmembrane region" description="Helical" evidence="7">
    <location>
        <begin position="72"/>
        <end position="91"/>
    </location>
</feature>